<gene>
    <name evidence="1" type="ORF">GNP35_00420</name>
</gene>
<dbReference type="Gene3D" id="2.70.98.10">
    <property type="match status" value="1"/>
</dbReference>
<dbReference type="PANTHER" id="PTHR11122:SF13">
    <property type="entry name" value="GLUCOSE-6-PHOSPHATE 1-EPIMERASE"/>
    <property type="match status" value="1"/>
</dbReference>
<evidence type="ECO:0008006" key="3">
    <source>
        <dbReference type="Google" id="ProtNLM"/>
    </source>
</evidence>
<dbReference type="GO" id="GO:0030246">
    <property type="term" value="F:carbohydrate binding"/>
    <property type="evidence" value="ECO:0007669"/>
    <property type="project" value="InterPro"/>
</dbReference>
<comment type="caution">
    <text evidence="1">The sequence shown here is derived from an EMBL/GenBank/DDBJ whole genome shotgun (WGS) entry which is preliminary data.</text>
</comment>
<dbReference type="InterPro" id="IPR008183">
    <property type="entry name" value="Aldose_1/G6P_1-epimerase"/>
</dbReference>
<dbReference type="SUPFAM" id="SSF74650">
    <property type="entry name" value="Galactose mutarotase-like"/>
    <property type="match status" value="1"/>
</dbReference>
<dbReference type="Pfam" id="PF01263">
    <property type="entry name" value="Aldose_epim"/>
    <property type="match status" value="1"/>
</dbReference>
<protein>
    <recommendedName>
        <fullName evidence="3">Glucose-6-phosphate 1-epimerase</fullName>
    </recommendedName>
</protein>
<dbReference type="AlphaFoldDB" id="A0A6N8F8A2"/>
<dbReference type="GO" id="GO:0005975">
    <property type="term" value="P:carbohydrate metabolic process"/>
    <property type="evidence" value="ECO:0007669"/>
    <property type="project" value="InterPro"/>
</dbReference>
<name>A0A6N8F8A2_9GAMM</name>
<organism evidence="1 2">
    <name type="scientific">Psychrosphaera haliotis</name>
    <dbReference type="NCBI Taxonomy" id="555083"/>
    <lineage>
        <taxon>Bacteria</taxon>
        <taxon>Pseudomonadati</taxon>
        <taxon>Pseudomonadota</taxon>
        <taxon>Gammaproteobacteria</taxon>
        <taxon>Alteromonadales</taxon>
        <taxon>Pseudoalteromonadaceae</taxon>
        <taxon>Psychrosphaera</taxon>
    </lineage>
</organism>
<proteinExistence type="predicted"/>
<dbReference type="OrthoDB" id="9790727at2"/>
<evidence type="ECO:0000313" key="1">
    <source>
        <dbReference type="EMBL" id="MUH71092.1"/>
    </source>
</evidence>
<dbReference type="GO" id="GO:0016853">
    <property type="term" value="F:isomerase activity"/>
    <property type="evidence" value="ECO:0007669"/>
    <property type="project" value="InterPro"/>
</dbReference>
<dbReference type="Proteomes" id="UP000439994">
    <property type="component" value="Unassembled WGS sequence"/>
</dbReference>
<sequence>MRTTYVSTQLVDNQKLYKISHPLFKATLSEFGGQLLSYQDQTGNDWLWLSKQAVLDGSKPIRGGIPICWPWFGPALSQEQPQHGYARLVKWNIVSIEETTLVSGSLCSPTLTLIV</sequence>
<dbReference type="EMBL" id="WOCD01000001">
    <property type="protein sequence ID" value="MUH71092.1"/>
    <property type="molecule type" value="Genomic_DNA"/>
</dbReference>
<keyword evidence="2" id="KW-1185">Reference proteome</keyword>
<dbReference type="InterPro" id="IPR014718">
    <property type="entry name" value="GH-type_carb-bd"/>
</dbReference>
<dbReference type="RefSeq" id="WP_155693513.1">
    <property type="nucleotide sequence ID" value="NZ_WOCD01000001.1"/>
</dbReference>
<dbReference type="PANTHER" id="PTHR11122">
    <property type="entry name" value="APOSPORY-ASSOCIATED PROTEIN C-RELATED"/>
    <property type="match status" value="1"/>
</dbReference>
<accession>A0A6N8F8A2</accession>
<reference evidence="1 2" key="1">
    <citation type="submission" date="2019-11" db="EMBL/GenBank/DDBJ databases">
        <title>P. haliotis isolates from Z. marina roots.</title>
        <authorList>
            <person name="Cohen M."/>
            <person name="Jospin G."/>
            <person name="Eisen J.A."/>
            <person name="Coil D.A."/>
        </authorList>
    </citation>
    <scope>NUCLEOTIDE SEQUENCE [LARGE SCALE GENOMIC DNA]</scope>
    <source>
        <strain evidence="1 2">UCD-MCMsp1aY</strain>
    </source>
</reference>
<dbReference type="InterPro" id="IPR011013">
    <property type="entry name" value="Gal_mutarotase_sf_dom"/>
</dbReference>
<evidence type="ECO:0000313" key="2">
    <source>
        <dbReference type="Proteomes" id="UP000439994"/>
    </source>
</evidence>